<evidence type="ECO:0000256" key="1">
    <source>
        <dbReference type="SAM" id="MobiDB-lite"/>
    </source>
</evidence>
<dbReference type="PRINTS" id="PR00625">
    <property type="entry name" value="JDOMAIN"/>
</dbReference>
<dbReference type="SMART" id="SM00271">
    <property type="entry name" value="DnaJ"/>
    <property type="match status" value="1"/>
</dbReference>
<dbReference type="CDD" id="cd06257">
    <property type="entry name" value="DnaJ"/>
    <property type="match status" value="1"/>
</dbReference>
<feature type="signal peptide" evidence="2">
    <location>
        <begin position="1"/>
        <end position="18"/>
    </location>
</feature>
<organism evidence="4">
    <name type="scientific">Salix viminalis</name>
    <name type="common">Common osier</name>
    <name type="synonym">Basket willow</name>
    <dbReference type="NCBI Taxonomy" id="40686"/>
    <lineage>
        <taxon>Eukaryota</taxon>
        <taxon>Viridiplantae</taxon>
        <taxon>Streptophyta</taxon>
        <taxon>Embryophyta</taxon>
        <taxon>Tracheophyta</taxon>
        <taxon>Spermatophyta</taxon>
        <taxon>Magnoliopsida</taxon>
        <taxon>eudicotyledons</taxon>
        <taxon>Gunneridae</taxon>
        <taxon>Pentapetalae</taxon>
        <taxon>rosids</taxon>
        <taxon>fabids</taxon>
        <taxon>Malpighiales</taxon>
        <taxon>Salicaceae</taxon>
        <taxon>Saliceae</taxon>
        <taxon>Salix</taxon>
    </lineage>
</organism>
<dbReference type="Gene3D" id="1.10.287.110">
    <property type="entry name" value="DnaJ domain"/>
    <property type="match status" value="1"/>
</dbReference>
<evidence type="ECO:0000259" key="3">
    <source>
        <dbReference type="PROSITE" id="PS50076"/>
    </source>
</evidence>
<dbReference type="PROSITE" id="PS50076">
    <property type="entry name" value="DNAJ_2"/>
    <property type="match status" value="1"/>
</dbReference>
<accession>A0A6N2N9M5</accession>
<feature type="chain" id="PRO_5026894598" description="J domain-containing protein" evidence="2">
    <location>
        <begin position="19"/>
        <end position="299"/>
    </location>
</feature>
<dbReference type="PANTHER" id="PTHR43908">
    <property type="entry name" value="AT29763P-RELATED"/>
    <property type="match status" value="1"/>
</dbReference>
<dbReference type="GO" id="GO:0071218">
    <property type="term" value="P:cellular response to misfolded protein"/>
    <property type="evidence" value="ECO:0007669"/>
    <property type="project" value="TreeGrafter"/>
</dbReference>
<dbReference type="GO" id="GO:0030544">
    <property type="term" value="F:Hsp70 protein binding"/>
    <property type="evidence" value="ECO:0007669"/>
    <property type="project" value="TreeGrafter"/>
</dbReference>
<dbReference type="InterPro" id="IPR036869">
    <property type="entry name" value="J_dom_sf"/>
</dbReference>
<dbReference type="InterPro" id="IPR051100">
    <property type="entry name" value="DnaJ_subfamily_B/C"/>
</dbReference>
<proteinExistence type="predicted"/>
<dbReference type="PANTHER" id="PTHR43908:SF5">
    <property type="entry name" value="CHAPERONE PROTEIN DNAJ 49"/>
    <property type="match status" value="1"/>
</dbReference>
<gene>
    <name evidence="4" type="ORF">SVIM_LOCUS429195</name>
</gene>
<dbReference type="Pfam" id="PF00226">
    <property type="entry name" value="DnaJ"/>
    <property type="match status" value="1"/>
</dbReference>
<evidence type="ECO:0000313" key="4">
    <source>
        <dbReference type="EMBL" id="VFU58653.1"/>
    </source>
</evidence>
<dbReference type="InterPro" id="IPR001623">
    <property type="entry name" value="DnaJ_domain"/>
</dbReference>
<sequence length="299" mass="34078">MVSGLVLDLLQFLGLSLWKSVIIMDGNKDEAIRCVRIAEEAIASGNKQRAFKFSKMAQRLNPKLSKLDSSENSASAGQNDHRDRSTNGFVKSDEGLSAERSYTEEHVHLIRQINRKKDYYGILGVEKSCSVEEIRKAYRKLSLKVHPDKNKAPGSEEAFKKLCKAFKCLSDGCSMIRRVMVDEFEHNPQYNNNNNNDNVRRRRTSARGSYDDDGFDPYEIFRAFFGQAEEDCSARHVCRCRGMDGQQRGEQGGEPDLIVLLQILPFLLLILLACLPHTPSLSFSQIEYLYLQIFFNFLC</sequence>
<dbReference type="AlphaFoldDB" id="A0A6N2N9M5"/>
<feature type="domain" description="J" evidence="3">
    <location>
        <begin position="118"/>
        <end position="185"/>
    </location>
</feature>
<feature type="region of interest" description="Disordered" evidence="1">
    <location>
        <begin position="186"/>
        <end position="208"/>
    </location>
</feature>
<dbReference type="GO" id="GO:0005789">
    <property type="term" value="C:endoplasmic reticulum membrane"/>
    <property type="evidence" value="ECO:0007669"/>
    <property type="project" value="TreeGrafter"/>
</dbReference>
<protein>
    <recommendedName>
        <fullName evidence="3">J domain-containing protein</fullName>
    </recommendedName>
</protein>
<dbReference type="SUPFAM" id="SSF46565">
    <property type="entry name" value="Chaperone J-domain"/>
    <property type="match status" value="1"/>
</dbReference>
<dbReference type="EMBL" id="CAADRP010001996">
    <property type="protein sequence ID" value="VFU58653.1"/>
    <property type="molecule type" value="Genomic_DNA"/>
</dbReference>
<name>A0A6N2N9M5_SALVM</name>
<keyword evidence="2" id="KW-0732">Signal</keyword>
<reference evidence="4" key="1">
    <citation type="submission" date="2019-03" db="EMBL/GenBank/DDBJ databases">
        <authorList>
            <person name="Mank J."/>
            <person name="Almeida P."/>
        </authorList>
    </citation>
    <scope>NUCLEOTIDE SEQUENCE</scope>
    <source>
        <strain evidence="4">78183</strain>
    </source>
</reference>
<evidence type="ECO:0000256" key="2">
    <source>
        <dbReference type="SAM" id="SignalP"/>
    </source>
</evidence>
<feature type="region of interest" description="Disordered" evidence="1">
    <location>
        <begin position="64"/>
        <end position="91"/>
    </location>
</feature>